<dbReference type="Pfam" id="PF13847">
    <property type="entry name" value="Methyltransf_31"/>
    <property type="match status" value="1"/>
</dbReference>
<dbReference type="InterPro" id="IPR025714">
    <property type="entry name" value="Methyltranfer_dom"/>
</dbReference>
<keyword evidence="1 5" id="KW-0963">Cytoplasm</keyword>
<dbReference type="GO" id="GO:0005737">
    <property type="term" value="C:cytoplasm"/>
    <property type="evidence" value="ECO:0007669"/>
    <property type="project" value="UniProtKB-SubCell"/>
</dbReference>
<reference evidence="8 9" key="1">
    <citation type="journal article" date="2023" name="Nat. Commun.">
        <title>Origin of minicircular mitochondrial genomes in red algae.</title>
        <authorList>
            <person name="Lee Y."/>
            <person name="Cho C.H."/>
            <person name="Lee Y.M."/>
            <person name="Park S.I."/>
            <person name="Yang J.H."/>
            <person name="West J.A."/>
            <person name="Bhattacharya D."/>
            <person name="Yoon H.S."/>
        </authorList>
    </citation>
    <scope>NUCLEOTIDE SEQUENCE [LARGE SCALE GENOMIC DNA]</scope>
    <source>
        <strain evidence="8 9">CCMP1338</strain>
        <tissue evidence="8">Whole cell</tissue>
    </source>
</reference>
<dbReference type="GO" id="GO:0047429">
    <property type="term" value="F:nucleoside triphosphate diphosphatase activity"/>
    <property type="evidence" value="ECO:0007669"/>
    <property type="project" value="InterPro"/>
</dbReference>
<dbReference type="CDD" id="cd11537">
    <property type="entry name" value="NTP-PPase_RS21-C6_like"/>
    <property type="match status" value="1"/>
</dbReference>
<dbReference type="InterPro" id="IPR026635">
    <property type="entry name" value="Efm4/METTL10"/>
</dbReference>
<dbReference type="EC" id="2.1.1.-" evidence="5"/>
<evidence type="ECO:0000256" key="5">
    <source>
        <dbReference type="HAMAP-Rule" id="MF_03188"/>
    </source>
</evidence>
<evidence type="ECO:0000313" key="9">
    <source>
        <dbReference type="Proteomes" id="UP001157974"/>
    </source>
</evidence>
<comment type="caution">
    <text evidence="8">The sequence shown here is derived from an EMBL/GenBank/DDBJ whole genome shotgun (WGS) entry which is preliminary data.</text>
</comment>
<comment type="function">
    <text evidence="5">S-adenosyl-L-methionine-dependent protein-lysine N-methyltransferase that methylates elongation factor 1-alpha.</text>
</comment>
<dbReference type="GO" id="GO:0009143">
    <property type="term" value="P:nucleoside triphosphate catabolic process"/>
    <property type="evidence" value="ECO:0007669"/>
    <property type="project" value="InterPro"/>
</dbReference>
<dbReference type="EMBL" id="JAMWBK010000003">
    <property type="protein sequence ID" value="KAJ8906904.1"/>
    <property type="molecule type" value="Genomic_DNA"/>
</dbReference>
<keyword evidence="3 5" id="KW-0808">Transferase</keyword>
<dbReference type="AlphaFoldDB" id="A0AAV8UWG8"/>
<keyword evidence="4 5" id="KW-0949">S-adenosyl-L-methionine</keyword>
<evidence type="ECO:0000256" key="2">
    <source>
        <dbReference type="ARBA" id="ARBA00022603"/>
    </source>
</evidence>
<proteinExistence type="inferred from homology"/>
<keyword evidence="9" id="KW-1185">Reference proteome</keyword>
<feature type="domain" description="Methyltransferase" evidence="7">
    <location>
        <begin position="212"/>
        <end position="341"/>
    </location>
</feature>
<dbReference type="SUPFAM" id="SSF101386">
    <property type="entry name" value="all-alpha NTP pyrophosphatases"/>
    <property type="match status" value="1"/>
</dbReference>
<evidence type="ECO:0000256" key="1">
    <source>
        <dbReference type="ARBA" id="ARBA00022490"/>
    </source>
</evidence>
<protein>
    <recommendedName>
        <fullName evidence="5">Protein-lysine N-methyltransferase NDN08_003388</fullName>
        <ecNumber evidence="5">2.1.1.-</ecNumber>
    </recommendedName>
</protein>
<feature type="region of interest" description="Disordered" evidence="6">
    <location>
        <begin position="115"/>
        <end position="152"/>
    </location>
</feature>
<evidence type="ECO:0000256" key="6">
    <source>
        <dbReference type="SAM" id="MobiDB-lite"/>
    </source>
</evidence>
<comment type="similarity">
    <text evidence="5">Belongs to the class I-like SAM-binding methyltransferase superfamily. EFM4 family.</text>
</comment>
<dbReference type="GO" id="GO:0016279">
    <property type="term" value="F:protein-lysine N-methyltransferase activity"/>
    <property type="evidence" value="ECO:0007669"/>
    <property type="project" value="UniProtKB-UniRule"/>
</dbReference>
<dbReference type="PANTHER" id="PTHR12843:SF5">
    <property type="entry name" value="EEF1A LYSINE METHYLTRANSFERASE 2"/>
    <property type="match status" value="1"/>
</dbReference>
<dbReference type="PANTHER" id="PTHR12843">
    <property type="entry name" value="PROTEIN-LYSINE N-METHYLTRANSFERASE METTL10"/>
    <property type="match status" value="1"/>
</dbReference>
<dbReference type="HAMAP" id="MF_03188">
    <property type="entry name" value="Methyltr_EFM4"/>
    <property type="match status" value="1"/>
</dbReference>
<dbReference type="Proteomes" id="UP001157974">
    <property type="component" value="Unassembled WGS sequence"/>
</dbReference>
<dbReference type="Gene3D" id="3.40.50.150">
    <property type="entry name" value="Vaccinia Virus protein VP39"/>
    <property type="match status" value="1"/>
</dbReference>
<feature type="compositionally biased region" description="Basic and acidic residues" evidence="6">
    <location>
        <begin position="137"/>
        <end position="152"/>
    </location>
</feature>
<dbReference type="GO" id="GO:0032259">
    <property type="term" value="P:methylation"/>
    <property type="evidence" value="ECO:0007669"/>
    <property type="project" value="UniProtKB-KW"/>
</dbReference>
<dbReference type="Pfam" id="PF12643">
    <property type="entry name" value="MazG-like"/>
    <property type="match status" value="1"/>
</dbReference>
<sequence length="388" mass="44246">MVGEAKWNALSFEEVRSKSEKFSEDRDWNQFHTPRNLLLAMVGEVGELSECFQWKGEVAENLKGFSDAEKHHIGEEMSDVLVYLIRLADKCGVDLPSAVLAKMIKNEEKYPAHLARGRSTKYTELERESASKISQVEPERDSENQPEHEDKHVSELGKYEYWSSTYERELEDFHEEGAYGEDWFSRHTGRGRLRKFIEDQIINAFGQSSIGLLDVGCGNGLFLMEAAQSERLTFQELLGIDYAMNAIEVCRAYQEKKLKNRDWMTATQEGIDRIKFSLMDFLDNSLETRSFEVVHDKGTLDAMYLSSDENLGLYMRNLARVLTDRGLFIITSCNLTKEELMRLFSPPVFRSAKLLDELSHTSFTFGGQKGSAVTTLAIELTPGAPPRT</sequence>
<organism evidence="8 9">
    <name type="scientific">Rhodosorus marinus</name>
    <dbReference type="NCBI Taxonomy" id="101924"/>
    <lineage>
        <taxon>Eukaryota</taxon>
        <taxon>Rhodophyta</taxon>
        <taxon>Stylonematophyceae</taxon>
        <taxon>Stylonematales</taxon>
        <taxon>Stylonemataceae</taxon>
        <taxon>Rhodosorus</taxon>
    </lineage>
</organism>
<accession>A0AAV8UWG8</accession>
<dbReference type="SUPFAM" id="SSF53335">
    <property type="entry name" value="S-adenosyl-L-methionine-dependent methyltransferases"/>
    <property type="match status" value="1"/>
</dbReference>
<name>A0AAV8UWG8_9RHOD</name>
<keyword evidence="2 5" id="KW-0489">Methyltransferase</keyword>
<evidence type="ECO:0000256" key="3">
    <source>
        <dbReference type="ARBA" id="ARBA00022679"/>
    </source>
</evidence>
<comment type="subcellular location">
    <subcellularLocation>
        <location evidence="5">Cytoplasm</location>
    </subcellularLocation>
</comment>
<evidence type="ECO:0000313" key="8">
    <source>
        <dbReference type="EMBL" id="KAJ8906904.1"/>
    </source>
</evidence>
<evidence type="ECO:0000256" key="4">
    <source>
        <dbReference type="ARBA" id="ARBA00022691"/>
    </source>
</evidence>
<dbReference type="Gene3D" id="1.10.287.1080">
    <property type="entry name" value="MazG-like"/>
    <property type="match status" value="1"/>
</dbReference>
<dbReference type="InterPro" id="IPR029063">
    <property type="entry name" value="SAM-dependent_MTases_sf"/>
</dbReference>
<feature type="compositionally biased region" description="Basic and acidic residues" evidence="6">
    <location>
        <begin position="121"/>
        <end position="130"/>
    </location>
</feature>
<dbReference type="CDD" id="cd02440">
    <property type="entry name" value="AdoMet_MTases"/>
    <property type="match status" value="1"/>
</dbReference>
<gene>
    <name evidence="8" type="ORF">NDN08_003388</name>
</gene>
<evidence type="ECO:0000259" key="7">
    <source>
        <dbReference type="Pfam" id="PF13847"/>
    </source>
</evidence>
<dbReference type="InterPro" id="IPR025984">
    <property type="entry name" value="DCTPP"/>
</dbReference>